<feature type="chain" id="PRO_5040726488" evidence="2">
    <location>
        <begin position="23"/>
        <end position="196"/>
    </location>
</feature>
<dbReference type="OrthoDB" id="5358886at2759"/>
<proteinExistence type="predicted"/>
<dbReference type="EMBL" id="JANBUL010000131">
    <property type="protein sequence ID" value="KAJ2780598.1"/>
    <property type="molecule type" value="Genomic_DNA"/>
</dbReference>
<keyword evidence="2" id="KW-0732">Signal</keyword>
<evidence type="ECO:0000313" key="3">
    <source>
        <dbReference type="EMBL" id="KAJ2780598.1"/>
    </source>
</evidence>
<evidence type="ECO:0000256" key="2">
    <source>
        <dbReference type="SAM" id="SignalP"/>
    </source>
</evidence>
<keyword evidence="4" id="KW-1185">Reference proteome</keyword>
<evidence type="ECO:0000313" key="4">
    <source>
        <dbReference type="Proteomes" id="UP001140217"/>
    </source>
</evidence>
<gene>
    <name evidence="3" type="ORF">H4R18_003354</name>
</gene>
<feature type="compositionally biased region" description="Basic and acidic residues" evidence="1">
    <location>
        <begin position="126"/>
        <end position="142"/>
    </location>
</feature>
<feature type="compositionally biased region" description="Low complexity" evidence="1">
    <location>
        <begin position="143"/>
        <end position="159"/>
    </location>
</feature>
<feature type="compositionally biased region" description="Low complexity" evidence="1">
    <location>
        <begin position="112"/>
        <end position="125"/>
    </location>
</feature>
<sequence length="196" mass="20037">MKLAAAVAASALALGLAGPAAAYDIVHSASLNCRKQPTTKSDKVKMYILGDDIEIVCQTEGETVFGTNIWDATQDGCFVLDYYLYTGMGSIFKPLCNNSPDGKSVLPVPAQDGSSINSSSSTKTGTKTDAKSDTKTDTKTDAKPSSSSESESSDLVSTETDSEPSDTSDSSAASVLAGKPAAALVGAAIALAAAFF</sequence>
<feature type="region of interest" description="Disordered" evidence="1">
    <location>
        <begin position="104"/>
        <end position="174"/>
    </location>
</feature>
<reference evidence="3" key="1">
    <citation type="submission" date="2022-07" db="EMBL/GenBank/DDBJ databases">
        <title>Phylogenomic reconstructions and comparative analyses of Kickxellomycotina fungi.</title>
        <authorList>
            <person name="Reynolds N.K."/>
            <person name="Stajich J.E."/>
            <person name="Barry K."/>
            <person name="Grigoriev I.V."/>
            <person name="Crous P."/>
            <person name="Smith M.E."/>
        </authorList>
    </citation>
    <scope>NUCLEOTIDE SEQUENCE</scope>
    <source>
        <strain evidence="3">NBRC 105414</strain>
    </source>
</reference>
<dbReference type="AlphaFoldDB" id="A0A9W8HFM1"/>
<feature type="signal peptide" evidence="2">
    <location>
        <begin position="1"/>
        <end position="22"/>
    </location>
</feature>
<dbReference type="Proteomes" id="UP001140217">
    <property type="component" value="Unassembled WGS sequence"/>
</dbReference>
<comment type="caution">
    <text evidence="3">The sequence shown here is derived from an EMBL/GenBank/DDBJ whole genome shotgun (WGS) entry which is preliminary data.</text>
</comment>
<organism evidence="3 4">
    <name type="scientific">Coemansia javaensis</name>
    <dbReference type="NCBI Taxonomy" id="2761396"/>
    <lineage>
        <taxon>Eukaryota</taxon>
        <taxon>Fungi</taxon>
        <taxon>Fungi incertae sedis</taxon>
        <taxon>Zoopagomycota</taxon>
        <taxon>Kickxellomycotina</taxon>
        <taxon>Kickxellomycetes</taxon>
        <taxon>Kickxellales</taxon>
        <taxon>Kickxellaceae</taxon>
        <taxon>Coemansia</taxon>
    </lineage>
</organism>
<name>A0A9W8HFM1_9FUNG</name>
<evidence type="ECO:0000256" key="1">
    <source>
        <dbReference type="SAM" id="MobiDB-lite"/>
    </source>
</evidence>
<protein>
    <submittedName>
        <fullName evidence="3">Uncharacterized protein</fullName>
    </submittedName>
</protein>
<accession>A0A9W8HFM1</accession>